<gene>
    <name evidence="2" type="ORF">VT98_11674</name>
</gene>
<keyword evidence="3" id="KW-1185">Reference proteome</keyword>
<reference evidence="2 3" key="1">
    <citation type="submission" date="2017-01" db="EMBL/GenBank/DDBJ databases">
        <title>The cable genome- insights into the physiology and evolution of filamentous bacteria capable of sulfide oxidation via long distance electron transfer.</title>
        <authorList>
            <person name="Schreiber L."/>
            <person name="Bjerg J.T."/>
            <person name="Boggild A."/>
            <person name="Van De Vossenberg J."/>
            <person name="Meysman F."/>
            <person name="Nielsen L.P."/>
            <person name="Schramm A."/>
            <person name="Kjeldsen K.U."/>
        </authorList>
    </citation>
    <scope>NUCLEOTIDE SEQUENCE [LARGE SCALE GENOMIC DNA]</scope>
    <source>
        <strain evidence="2">A1</strain>
    </source>
</reference>
<sequence>TGSDADRSLLIHPMPKLPMIIHYWNADDDFASQLSIFFDCTAPDNINIEYIYTVTRGIVEMFRELIVKHNMTGRLF</sequence>
<dbReference type="Pfam" id="PF12654">
    <property type="entry name" value="DUF3786"/>
    <property type="match status" value="1"/>
</dbReference>
<comment type="caution">
    <text evidence="2">The sequence shown here is derived from an EMBL/GenBank/DDBJ whole genome shotgun (WGS) entry which is preliminary data.</text>
</comment>
<feature type="domain" description="DUF3786" evidence="1">
    <location>
        <begin position="3"/>
        <end position="61"/>
    </location>
</feature>
<organism evidence="2 3">
    <name type="scientific">Candidatus Electrothrix communis</name>
    <dbReference type="NCBI Taxonomy" id="1859133"/>
    <lineage>
        <taxon>Bacteria</taxon>
        <taxon>Pseudomonadati</taxon>
        <taxon>Thermodesulfobacteriota</taxon>
        <taxon>Desulfobulbia</taxon>
        <taxon>Desulfobulbales</taxon>
        <taxon>Desulfobulbaceae</taxon>
        <taxon>Candidatus Electrothrix</taxon>
    </lineage>
</organism>
<proteinExistence type="predicted"/>
<feature type="non-terminal residue" evidence="2">
    <location>
        <position position="1"/>
    </location>
</feature>
<evidence type="ECO:0000259" key="1">
    <source>
        <dbReference type="Pfam" id="PF12654"/>
    </source>
</evidence>
<dbReference type="EMBL" id="MTKP01000167">
    <property type="protein sequence ID" value="RWX48337.1"/>
    <property type="molecule type" value="Genomic_DNA"/>
</dbReference>
<dbReference type="AlphaFoldDB" id="A0A3S3RUH4"/>
<protein>
    <recommendedName>
        <fullName evidence="1">DUF3786 domain-containing protein</fullName>
    </recommendedName>
</protein>
<dbReference type="InterPro" id="IPR024264">
    <property type="entry name" value="DUF3786"/>
</dbReference>
<evidence type="ECO:0000313" key="3">
    <source>
        <dbReference type="Proteomes" id="UP000288086"/>
    </source>
</evidence>
<dbReference type="Proteomes" id="UP000288086">
    <property type="component" value="Unassembled WGS sequence"/>
</dbReference>
<evidence type="ECO:0000313" key="2">
    <source>
        <dbReference type="EMBL" id="RWX48337.1"/>
    </source>
</evidence>
<accession>A0A3S3RUH4</accession>
<name>A0A3S3RUH4_9BACT</name>